<dbReference type="PANTHER" id="PTHR11820">
    <property type="entry name" value="ACYLPYRUVASE"/>
    <property type="match status" value="1"/>
</dbReference>
<dbReference type="InterPro" id="IPR011234">
    <property type="entry name" value="Fumarylacetoacetase-like_C"/>
</dbReference>
<keyword evidence="1" id="KW-0479">Metal-binding</keyword>
<reference evidence="3 4" key="1">
    <citation type="submission" date="2018-06" db="EMBL/GenBank/DDBJ databases">
        <authorList>
            <consortium name="Pathogen Informatics"/>
            <person name="Doyle S."/>
        </authorList>
    </citation>
    <scope>NUCLEOTIDE SEQUENCE [LARGE SCALE GENOMIC DNA]</scope>
    <source>
        <strain evidence="3 4">NCTC10660</strain>
    </source>
</reference>
<evidence type="ECO:0000259" key="2">
    <source>
        <dbReference type="Pfam" id="PF01557"/>
    </source>
</evidence>
<gene>
    <name evidence="3" type="primary">ycgM</name>
    <name evidence="3" type="ORF">NCTC10660_00933</name>
</gene>
<protein>
    <submittedName>
        <fullName evidence="3">Putative hydrolase</fullName>
    </submittedName>
</protein>
<dbReference type="AlphaFoldDB" id="A0A378TZ54"/>
<evidence type="ECO:0000256" key="1">
    <source>
        <dbReference type="ARBA" id="ARBA00022723"/>
    </source>
</evidence>
<evidence type="ECO:0000313" key="3">
    <source>
        <dbReference type="EMBL" id="STZ67450.1"/>
    </source>
</evidence>
<sequence>MSHIFLNGQAIRTNNIFCIGRNYVAHIAELGNETPSEPLVFLKPNSAILNSGSEIQLPSFSGNVHYEAELVLLIGGDAESLAEGHELDIVAGYAVGLDLTARDIQDELKSKGWPWTKAKGFKGAACLSAFVPAARLPDPMHCTFDFYINGELRQHGDTALMIYNLPVILRGLVETYGLRQGDLIFTGTPCGVGRLNPGDQLTLDLAGSVKAEFTVAA</sequence>
<dbReference type="SUPFAM" id="SSF56529">
    <property type="entry name" value="FAH"/>
    <property type="match status" value="1"/>
</dbReference>
<dbReference type="RefSeq" id="WP_074897618.1">
    <property type="nucleotide sequence ID" value="NZ_CP031252.1"/>
</dbReference>
<proteinExistence type="predicted"/>
<dbReference type="Gene3D" id="3.90.850.10">
    <property type="entry name" value="Fumarylacetoacetase-like, C-terminal domain"/>
    <property type="match status" value="1"/>
</dbReference>
<evidence type="ECO:0000313" key="4">
    <source>
        <dbReference type="Proteomes" id="UP000254927"/>
    </source>
</evidence>
<keyword evidence="3" id="KW-0378">Hydrolase</keyword>
<dbReference type="Proteomes" id="UP000254927">
    <property type="component" value="Unassembled WGS sequence"/>
</dbReference>
<dbReference type="Pfam" id="PF01557">
    <property type="entry name" value="FAA_hydrolase"/>
    <property type="match status" value="1"/>
</dbReference>
<dbReference type="InterPro" id="IPR036663">
    <property type="entry name" value="Fumarylacetoacetase_C_sf"/>
</dbReference>
<organism evidence="3 4">
    <name type="scientific">Neisseria elongata</name>
    <dbReference type="NCBI Taxonomy" id="495"/>
    <lineage>
        <taxon>Bacteria</taxon>
        <taxon>Pseudomonadati</taxon>
        <taxon>Pseudomonadota</taxon>
        <taxon>Betaproteobacteria</taxon>
        <taxon>Neisseriales</taxon>
        <taxon>Neisseriaceae</taxon>
        <taxon>Neisseria</taxon>
    </lineage>
</organism>
<dbReference type="PANTHER" id="PTHR11820:SF7">
    <property type="entry name" value="ACYLPYRUVASE FAHD1, MITOCHONDRIAL"/>
    <property type="match status" value="1"/>
</dbReference>
<name>A0A378TZ54_NEIEL</name>
<dbReference type="GO" id="GO:0046872">
    <property type="term" value="F:metal ion binding"/>
    <property type="evidence" value="ECO:0007669"/>
    <property type="project" value="UniProtKB-KW"/>
</dbReference>
<dbReference type="EMBL" id="UGQW01000002">
    <property type="protein sequence ID" value="STZ67450.1"/>
    <property type="molecule type" value="Genomic_DNA"/>
</dbReference>
<dbReference type="GO" id="GO:0018773">
    <property type="term" value="F:acetylpyruvate hydrolase activity"/>
    <property type="evidence" value="ECO:0007669"/>
    <property type="project" value="TreeGrafter"/>
</dbReference>
<feature type="domain" description="Fumarylacetoacetase-like C-terminal" evidence="2">
    <location>
        <begin position="16"/>
        <end position="215"/>
    </location>
</feature>
<dbReference type="GeneID" id="93351930"/>
<accession>A0A378TZ54</accession>